<dbReference type="PANTHER" id="PTHR21405:SF0">
    <property type="entry name" value="TETRATRICOPEPTIDE REPEAT PROTEIN 36"/>
    <property type="match status" value="1"/>
</dbReference>
<feature type="region of interest" description="Disordered" evidence="2">
    <location>
        <begin position="178"/>
        <end position="203"/>
    </location>
</feature>
<dbReference type="Gene3D" id="1.25.40.10">
    <property type="entry name" value="Tetratricopeptide repeat domain"/>
    <property type="match status" value="1"/>
</dbReference>
<dbReference type="InParanoid" id="E2BJT4"/>
<feature type="region of interest" description="Disordered" evidence="2">
    <location>
        <begin position="287"/>
        <end position="311"/>
    </location>
</feature>
<dbReference type="Proteomes" id="UP000008237">
    <property type="component" value="Unassembled WGS sequence"/>
</dbReference>
<dbReference type="InterPro" id="IPR038906">
    <property type="entry name" value="TTC36"/>
</dbReference>
<keyword evidence="4" id="KW-1185">Reference proteome</keyword>
<dbReference type="SMART" id="SM00028">
    <property type="entry name" value="TPR"/>
    <property type="match status" value="3"/>
</dbReference>
<dbReference type="EMBL" id="GL448636">
    <property type="protein sequence ID" value="EFN84059.1"/>
    <property type="molecule type" value="Genomic_DNA"/>
</dbReference>
<feature type="compositionally biased region" description="Acidic residues" evidence="2">
    <location>
        <begin position="296"/>
        <end position="306"/>
    </location>
</feature>
<dbReference type="STRING" id="610380.E2BJT4"/>
<dbReference type="OrthoDB" id="539634at2759"/>
<sequence>METFETRRSDSYWLFSGIELLPRGPTKSFGLIPPGHITVSRSWVSGRRRDSGIQTPMVDRDKLILTLLRVPIRSAIPLGSRKLDRGDDFEDDDRVIAVSEAHVVNAALLLSSARVRDGQTESRLEFRSGGKVYPLQRSRGDGDDDAEAAAAAAEAVAAAAAMAFSHFEIRFVESRQARPASVDKKSTPRSTRRGPIEGMSSTSVNEEKFSEVYLRGTQERAVGEAESSFALLVREVDIDSCGAHSAVAIATASSTEGISSTGREYHRESSRVARDFFPVNHHVLRLPATAALPPKEEEEEEEEEKEDPAARVKIYNQRSIPEPPPCAGETTGALEEDHLGPQVLDIVKRAIVCAEAKNFDESFRLFDEALKEAPKSPAILNDRAQAFRLANRHEEALKDLHLAVELSEGKGKVGVQALCQRGALYRWMEQEEKAKEDFVRAAKAGSSFARSQLVALNPYAAMCNAMLREIICKASYP</sequence>
<name>E2BJT4_HARSA</name>
<protein>
    <submittedName>
        <fullName evidence="3">Tetratricopeptide repeat protein 36-like protein</fullName>
    </submittedName>
</protein>
<dbReference type="GO" id="GO:0006570">
    <property type="term" value="P:tyrosine metabolic process"/>
    <property type="evidence" value="ECO:0007669"/>
    <property type="project" value="TreeGrafter"/>
</dbReference>
<gene>
    <name evidence="3" type="ORF">EAI_06846</name>
</gene>
<organism evidence="4">
    <name type="scientific">Harpegnathos saltator</name>
    <name type="common">Jerdon's jumping ant</name>
    <dbReference type="NCBI Taxonomy" id="610380"/>
    <lineage>
        <taxon>Eukaryota</taxon>
        <taxon>Metazoa</taxon>
        <taxon>Ecdysozoa</taxon>
        <taxon>Arthropoda</taxon>
        <taxon>Hexapoda</taxon>
        <taxon>Insecta</taxon>
        <taxon>Pterygota</taxon>
        <taxon>Neoptera</taxon>
        <taxon>Endopterygota</taxon>
        <taxon>Hymenoptera</taxon>
        <taxon>Apocrita</taxon>
        <taxon>Aculeata</taxon>
        <taxon>Formicoidea</taxon>
        <taxon>Formicidae</taxon>
        <taxon>Ponerinae</taxon>
        <taxon>Ponerini</taxon>
        <taxon>Harpegnathos</taxon>
    </lineage>
</organism>
<evidence type="ECO:0000313" key="4">
    <source>
        <dbReference type="Proteomes" id="UP000008237"/>
    </source>
</evidence>
<comment type="similarity">
    <text evidence="1">Belongs to the TTC36 family.</text>
</comment>
<evidence type="ECO:0000256" key="2">
    <source>
        <dbReference type="SAM" id="MobiDB-lite"/>
    </source>
</evidence>
<proteinExistence type="inferred from homology"/>
<accession>E2BJT4</accession>
<evidence type="ECO:0000256" key="1">
    <source>
        <dbReference type="ARBA" id="ARBA00006995"/>
    </source>
</evidence>
<dbReference type="AlphaFoldDB" id="E2BJT4"/>
<dbReference type="PANTHER" id="PTHR21405">
    <property type="entry name" value="CDNA SEQUENCE BC021608"/>
    <property type="match status" value="1"/>
</dbReference>
<reference evidence="3 4" key="1">
    <citation type="journal article" date="2010" name="Science">
        <title>Genomic comparison of the ants Camponotus floridanus and Harpegnathos saltator.</title>
        <authorList>
            <person name="Bonasio R."/>
            <person name="Zhang G."/>
            <person name="Ye C."/>
            <person name="Mutti N.S."/>
            <person name="Fang X."/>
            <person name="Qin N."/>
            <person name="Donahue G."/>
            <person name="Yang P."/>
            <person name="Li Q."/>
            <person name="Li C."/>
            <person name="Zhang P."/>
            <person name="Huang Z."/>
            <person name="Berger S.L."/>
            <person name="Reinberg D."/>
            <person name="Wang J."/>
            <person name="Liebig J."/>
        </authorList>
    </citation>
    <scope>NUCLEOTIDE SEQUENCE [LARGE SCALE GENOMIC DNA]</scope>
    <source>
        <strain evidence="3 4">R22 G/1</strain>
    </source>
</reference>
<dbReference type="SUPFAM" id="SSF48452">
    <property type="entry name" value="TPR-like"/>
    <property type="match status" value="1"/>
</dbReference>
<dbReference type="InterPro" id="IPR019734">
    <property type="entry name" value="TPR_rpt"/>
</dbReference>
<evidence type="ECO:0000313" key="3">
    <source>
        <dbReference type="EMBL" id="EFN84059.1"/>
    </source>
</evidence>
<dbReference type="InterPro" id="IPR011990">
    <property type="entry name" value="TPR-like_helical_dom_sf"/>
</dbReference>